<evidence type="ECO:0000256" key="1">
    <source>
        <dbReference type="SAM" id="MobiDB-lite"/>
    </source>
</evidence>
<name>A0AA91DKG8_VARPD</name>
<accession>A0AA91DKG8</accession>
<dbReference type="RefSeq" id="WP_155742593.1">
    <property type="nucleotide sequence ID" value="NZ_LVHG01000060.1"/>
</dbReference>
<proteinExistence type="predicted"/>
<feature type="compositionally biased region" description="Polar residues" evidence="1">
    <location>
        <begin position="30"/>
        <end position="40"/>
    </location>
</feature>
<feature type="region of interest" description="Disordered" evidence="1">
    <location>
        <begin position="18"/>
        <end position="57"/>
    </location>
</feature>
<gene>
    <name evidence="2" type="ORF">A3K87_23145</name>
</gene>
<evidence type="ECO:0000313" key="3">
    <source>
        <dbReference type="Proteomes" id="UP000077852"/>
    </source>
</evidence>
<dbReference type="EMBL" id="LVHG01000060">
    <property type="protein sequence ID" value="OAK60686.1"/>
    <property type="molecule type" value="Genomic_DNA"/>
</dbReference>
<dbReference type="AlphaFoldDB" id="A0AA91DKG8"/>
<comment type="caution">
    <text evidence="2">The sequence shown here is derived from an EMBL/GenBank/DDBJ whole genome shotgun (WGS) entry which is preliminary data.</text>
</comment>
<organism evidence="2 3">
    <name type="scientific">Variovorax paradoxus</name>
    <dbReference type="NCBI Taxonomy" id="34073"/>
    <lineage>
        <taxon>Bacteria</taxon>
        <taxon>Pseudomonadati</taxon>
        <taxon>Pseudomonadota</taxon>
        <taxon>Betaproteobacteria</taxon>
        <taxon>Burkholderiales</taxon>
        <taxon>Comamonadaceae</taxon>
        <taxon>Variovorax</taxon>
    </lineage>
</organism>
<protein>
    <submittedName>
        <fullName evidence="2">Uncharacterized protein</fullName>
    </submittedName>
</protein>
<reference evidence="2 3" key="1">
    <citation type="submission" date="2016-03" db="EMBL/GenBank/DDBJ databases">
        <title>Genome sequence of Variovorax paradoxus KB5.</title>
        <authorList>
            <person name="Jeong H."/>
            <person name="Hong C.E."/>
            <person name="Jo S.H."/>
            <person name="Park J.M."/>
        </authorList>
    </citation>
    <scope>NUCLEOTIDE SEQUENCE [LARGE SCALE GENOMIC DNA]</scope>
    <source>
        <strain evidence="2 3">KB5</strain>
    </source>
</reference>
<dbReference type="Proteomes" id="UP000077852">
    <property type="component" value="Unassembled WGS sequence"/>
</dbReference>
<sequence>MGRFRKFLAGLGIGKATDEETGLGDAESGTMPSTGLSKGGSTAAPPEEIEPHFDPTPDLPQPFGYKVNWFAVRASSPEVVLEALGLHAKAPANWASGMAAAYRWSASDDAAKWVFASPVTDGWVLLVGTSLPYPINTEDGDHCGIGRAFDVIFERLKSRFEEVQFFGSYRVVGFVAWARAVRGASERVFGYGDGGVYANIGRQSPEEATLGFPRLDGLSVSDATDRIFELAGAESARQDALVASGVPPRESIVQARQGKASAIPGEEHVAALARLWSVDPTQLGDPARAHDPGIGLVARIPKDLMRVPT</sequence>
<evidence type="ECO:0000313" key="2">
    <source>
        <dbReference type="EMBL" id="OAK60686.1"/>
    </source>
</evidence>